<dbReference type="CDD" id="cd07346">
    <property type="entry name" value="ABC_6TM_exporters"/>
    <property type="match status" value="1"/>
</dbReference>
<keyword evidence="3" id="KW-1003">Cell membrane</keyword>
<keyword evidence="4" id="KW-0997">Cell inner membrane</keyword>
<evidence type="ECO:0000256" key="8">
    <source>
        <dbReference type="ARBA" id="ARBA00022989"/>
    </source>
</evidence>
<accession>A0A7Z0JBX7</accession>
<evidence type="ECO:0000313" key="14">
    <source>
        <dbReference type="Proteomes" id="UP000572051"/>
    </source>
</evidence>
<keyword evidence="8 10" id="KW-1133">Transmembrane helix</keyword>
<comment type="caution">
    <text evidence="13">The sequence shown here is derived from an EMBL/GenBank/DDBJ whole genome shotgun (WGS) entry which is preliminary data.</text>
</comment>
<dbReference type="SUPFAM" id="SSF52540">
    <property type="entry name" value="P-loop containing nucleoside triphosphate hydrolases"/>
    <property type="match status" value="1"/>
</dbReference>
<dbReference type="InterPro" id="IPR003593">
    <property type="entry name" value="AAA+_ATPase"/>
</dbReference>
<reference evidence="13 14" key="1">
    <citation type="submission" date="2020-07" db="EMBL/GenBank/DDBJ databases">
        <title>Sequencing the genomes of 1000 actinobacteria strains.</title>
        <authorList>
            <person name="Klenk H.-P."/>
        </authorList>
    </citation>
    <scope>NUCLEOTIDE SEQUENCE [LARGE SCALE GENOMIC DNA]</scope>
    <source>
        <strain evidence="13 14">DSM 44442</strain>
    </source>
</reference>
<evidence type="ECO:0000256" key="10">
    <source>
        <dbReference type="SAM" id="Phobius"/>
    </source>
</evidence>
<evidence type="ECO:0000259" key="12">
    <source>
        <dbReference type="PROSITE" id="PS50929"/>
    </source>
</evidence>
<keyword evidence="6" id="KW-0547">Nucleotide-binding</keyword>
<dbReference type="PANTHER" id="PTHR43394">
    <property type="entry name" value="ATP-DEPENDENT PERMEASE MDL1, MITOCHONDRIAL"/>
    <property type="match status" value="1"/>
</dbReference>
<feature type="domain" description="ABC transmembrane type-1" evidence="12">
    <location>
        <begin position="28"/>
        <end position="310"/>
    </location>
</feature>
<dbReference type="Pfam" id="PF00664">
    <property type="entry name" value="ABC_membrane"/>
    <property type="match status" value="1"/>
</dbReference>
<dbReference type="Gene3D" id="1.20.1560.10">
    <property type="entry name" value="ABC transporter type 1, transmembrane domain"/>
    <property type="match status" value="1"/>
</dbReference>
<keyword evidence="9 10" id="KW-0472">Membrane</keyword>
<evidence type="ECO:0000313" key="13">
    <source>
        <dbReference type="EMBL" id="NYJ35884.1"/>
    </source>
</evidence>
<dbReference type="EMBL" id="JACCFS010000001">
    <property type="protein sequence ID" value="NYJ35884.1"/>
    <property type="molecule type" value="Genomic_DNA"/>
</dbReference>
<dbReference type="InterPro" id="IPR011527">
    <property type="entry name" value="ABC1_TM_dom"/>
</dbReference>
<dbReference type="InterPro" id="IPR039421">
    <property type="entry name" value="Type_1_exporter"/>
</dbReference>
<dbReference type="GO" id="GO:0016887">
    <property type="term" value="F:ATP hydrolysis activity"/>
    <property type="evidence" value="ECO:0007669"/>
    <property type="project" value="InterPro"/>
</dbReference>
<proteinExistence type="predicted"/>
<protein>
    <submittedName>
        <fullName evidence="13">ATP-binding cassette subfamily C protein</fullName>
    </submittedName>
</protein>
<evidence type="ECO:0000256" key="2">
    <source>
        <dbReference type="ARBA" id="ARBA00022448"/>
    </source>
</evidence>
<organism evidence="13 14">
    <name type="scientific">Nocardiopsis aegyptia</name>
    <dbReference type="NCBI Taxonomy" id="220378"/>
    <lineage>
        <taxon>Bacteria</taxon>
        <taxon>Bacillati</taxon>
        <taxon>Actinomycetota</taxon>
        <taxon>Actinomycetes</taxon>
        <taxon>Streptosporangiales</taxon>
        <taxon>Nocardiopsidaceae</taxon>
        <taxon>Nocardiopsis</taxon>
    </lineage>
</organism>
<evidence type="ECO:0000259" key="11">
    <source>
        <dbReference type="PROSITE" id="PS50893"/>
    </source>
</evidence>
<keyword evidence="7 13" id="KW-0067">ATP-binding</keyword>
<feature type="transmembrane region" description="Helical" evidence="10">
    <location>
        <begin position="149"/>
        <end position="175"/>
    </location>
</feature>
<dbReference type="SUPFAM" id="SSF90123">
    <property type="entry name" value="ABC transporter transmembrane region"/>
    <property type="match status" value="1"/>
</dbReference>
<dbReference type="Proteomes" id="UP000572051">
    <property type="component" value="Unassembled WGS sequence"/>
</dbReference>
<keyword evidence="5 10" id="KW-0812">Transmembrane</keyword>
<keyword evidence="2" id="KW-0813">Transport</keyword>
<comment type="subcellular location">
    <subcellularLocation>
        <location evidence="1">Cell membrane</location>
        <topology evidence="1">Multi-pass membrane protein</topology>
    </subcellularLocation>
</comment>
<dbReference type="Gene3D" id="3.40.50.300">
    <property type="entry name" value="P-loop containing nucleotide triphosphate hydrolases"/>
    <property type="match status" value="1"/>
</dbReference>
<name>A0A7Z0JBX7_9ACTN</name>
<evidence type="ECO:0000256" key="9">
    <source>
        <dbReference type="ARBA" id="ARBA00023136"/>
    </source>
</evidence>
<evidence type="ECO:0000256" key="5">
    <source>
        <dbReference type="ARBA" id="ARBA00022692"/>
    </source>
</evidence>
<dbReference type="InterPro" id="IPR027417">
    <property type="entry name" value="P-loop_NTPase"/>
</dbReference>
<dbReference type="SMART" id="SM00382">
    <property type="entry name" value="AAA"/>
    <property type="match status" value="1"/>
</dbReference>
<gene>
    <name evidence="13" type="ORF">HNR10_003765</name>
</gene>
<feature type="domain" description="ABC transporter" evidence="11">
    <location>
        <begin position="340"/>
        <end position="574"/>
    </location>
</feature>
<evidence type="ECO:0000256" key="6">
    <source>
        <dbReference type="ARBA" id="ARBA00022741"/>
    </source>
</evidence>
<dbReference type="PANTHER" id="PTHR43394:SF1">
    <property type="entry name" value="ATP-BINDING CASSETTE SUB-FAMILY B MEMBER 10, MITOCHONDRIAL"/>
    <property type="match status" value="1"/>
</dbReference>
<feature type="transmembrane region" description="Helical" evidence="10">
    <location>
        <begin position="27"/>
        <end position="52"/>
    </location>
</feature>
<evidence type="ECO:0000256" key="7">
    <source>
        <dbReference type="ARBA" id="ARBA00022840"/>
    </source>
</evidence>
<dbReference type="InterPro" id="IPR003439">
    <property type="entry name" value="ABC_transporter-like_ATP-bd"/>
</dbReference>
<feature type="transmembrane region" description="Helical" evidence="10">
    <location>
        <begin position="64"/>
        <end position="90"/>
    </location>
</feature>
<dbReference type="GO" id="GO:0015421">
    <property type="term" value="F:ABC-type oligopeptide transporter activity"/>
    <property type="evidence" value="ECO:0007669"/>
    <property type="project" value="TreeGrafter"/>
</dbReference>
<dbReference type="InterPro" id="IPR036640">
    <property type="entry name" value="ABC1_TM_sf"/>
</dbReference>
<dbReference type="RefSeq" id="WP_179825358.1">
    <property type="nucleotide sequence ID" value="NZ_JACCFS010000001.1"/>
</dbReference>
<evidence type="ECO:0000256" key="3">
    <source>
        <dbReference type="ARBA" id="ARBA00022475"/>
    </source>
</evidence>
<keyword evidence="14" id="KW-1185">Reference proteome</keyword>
<dbReference type="PROSITE" id="PS50929">
    <property type="entry name" value="ABC_TM1F"/>
    <property type="match status" value="1"/>
</dbReference>
<dbReference type="GO" id="GO:0005524">
    <property type="term" value="F:ATP binding"/>
    <property type="evidence" value="ECO:0007669"/>
    <property type="project" value="UniProtKB-KW"/>
</dbReference>
<sequence>MTLLPTAEPRRVRRAVVDLVMARRGTAAWALVTLVGATAVGLGTAPVLGHIVDLVVQDRAPSSLAVPIALLLVIAALSGLGNALGVAGVARLGEGVVADLRERFVARALRLPLERVELAGSGDLTSRVTGDVTVVTRAVRDAFPRLAQALFTIVLTLGALALLDWRFLAVVLLAVPVQMYSLRRYLKLAAPVYDEHRKAVGVRQHRLLDTISGARTVRAFGLADEHTRRVGDASQRAADLAVAGMRLATRLFSLLNLAEFIGLAGVLIAGYWLVGQDMATIGTATAAALYFHNLFAPINTAIGLADEAQKARAALARMIGVCDLPAEEESDDHPAPDGSLSLTGVGHAYRPGLPVLSDVDLEVAPGERVALVGASGAGKSTLAKLVAGIHPAAEGSLRVGGLDLAATGPIAARRAVTLISQEVHVFAGPLADDLRLARPDATDEELGAALETVGALDWVSALPEGTATVVGTGGHKLTAAQAQQIALARLVLADRPIAVLDEATADAGSAGARQLEEAATRALEGRTGLVVAHRLTQAADADRVVVLEGGRVVESGPHEELVRAGGPYAELWKAWSARR</sequence>
<feature type="transmembrane region" description="Helical" evidence="10">
    <location>
        <begin position="254"/>
        <end position="274"/>
    </location>
</feature>
<dbReference type="FunFam" id="3.40.50.300:FF:001001">
    <property type="entry name" value="Multidrug ABC transporter ATP-binding protein"/>
    <property type="match status" value="1"/>
</dbReference>
<dbReference type="Pfam" id="PF00005">
    <property type="entry name" value="ABC_tran"/>
    <property type="match status" value="1"/>
</dbReference>
<dbReference type="AlphaFoldDB" id="A0A7Z0JBX7"/>
<evidence type="ECO:0000256" key="1">
    <source>
        <dbReference type="ARBA" id="ARBA00004651"/>
    </source>
</evidence>
<dbReference type="PROSITE" id="PS50893">
    <property type="entry name" value="ABC_TRANSPORTER_2"/>
    <property type="match status" value="1"/>
</dbReference>
<dbReference type="GO" id="GO:0005886">
    <property type="term" value="C:plasma membrane"/>
    <property type="evidence" value="ECO:0007669"/>
    <property type="project" value="UniProtKB-SubCell"/>
</dbReference>
<evidence type="ECO:0000256" key="4">
    <source>
        <dbReference type="ARBA" id="ARBA00022519"/>
    </source>
</evidence>